<protein>
    <submittedName>
        <fullName evidence="3">Uncharacterized protein</fullName>
    </submittedName>
</protein>
<feature type="transmembrane region" description="Helical" evidence="2">
    <location>
        <begin position="80"/>
        <end position="100"/>
    </location>
</feature>
<keyword evidence="4" id="KW-1185">Reference proteome</keyword>
<dbReference type="RefSeq" id="WP_133156639.1">
    <property type="nucleotide sequence ID" value="NZ_CP037867.1"/>
</dbReference>
<evidence type="ECO:0000313" key="4">
    <source>
        <dbReference type="Proteomes" id="UP000293912"/>
    </source>
</evidence>
<proteinExistence type="predicted"/>
<keyword evidence="2" id="KW-0812">Transmembrane</keyword>
<reference evidence="3 4" key="1">
    <citation type="submission" date="2019-03" db="EMBL/GenBank/DDBJ databases">
        <authorList>
            <person name="Sebastian G."/>
            <person name="Baumann P."/>
            <person name="Ruckert C."/>
            <person name="Kalinowski J."/>
            <person name="Nebel B."/>
            <person name="Takors R."/>
            <person name="Blombach B."/>
        </authorList>
    </citation>
    <scope>NUCLEOTIDE SEQUENCE [LARGE SCALE GENOMIC DNA]</scope>
    <source>
        <strain evidence="3 4">DSM 1084</strain>
    </source>
</reference>
<evidence type="ECO:0000256" key="2">
    <source>
        <dbReference type="SAM" id="Phobius"/>
    </source>
</evidence>
<organism evidence="3 4">
    <name type="scientific">Hydrogenophaga pseudoflava</name>
    <name type="common">Pseudomonas carboxydoflava</name>
    <dbReference type="NCBI Taxonomy" id="47421"/>
    <lineage>
        <taxon>Bacteria</taxon>
        <taxon>Pseudomonadati</taxon>
        <taxon>Pseudomonadota</taxon>
        <taxon>Betaproteobacteria</taxon>
        <taxon>Burkholderiales</taxon>
        <taxon>Comamonadaceae</taxon>
        <taxon>Hydrogenophaga</taxon>
    </lineage>
</organism>
<dbReference type="AlphaFoldDB" id="A0A4P6X133"/>
<feature type="compositionally biased region" description="Polar residues" evidence="1">
    <location>
        <begin position="56"/>
        <end position="70"/>
    </location>
</feature>
<accession>A0A4P6X133</accession>
<gene>
    <name evidence="3" type="ORF">HPF_11305</name>
</gene>
<sequence>MDPDAEMQEFQRQQDDEFWDNKRRDAEQSRASRSPRAKAAAHQSEGELPDPPEPARSSTDPTFVRSTSVSAAPVKKGKPVLTGALVLLLILASVAAFMMWSSDGLPFARKKEASPAVAALADPTAQAAPGLPPALPTTAPAEAVPVASVAQDPKLQEQLERLENRLDQLVAGFKAQGYIKEGAGQDGAGLQVADFLPHPSILPPPAAPQTVASAAASRPAPRKPAVRRPVAAVAPRPTHQVLSVDMWDGRPSVLVGEVGGNPAQVRVLSPGDSYQGVTLTSVDVAGQRATFSDGARSVSIAVERQP</sequence>
<feature type="compositionally biased region" description="Basic and acidic residues" evidence="1">
    <location>
        <begin position="12"/>
        <end position="30"/>
    </location>
</feature>
<dbReference type="KEGG" id="hpse:HPF_11305"/>
<evidence type="ECO:0000313" key="3">
    <source>
        <dbReference type="EMBL" id="QBM28276.1"/>
    </source>
</evidence>
<feature type="region of interest" description="Disordered" evidence="1">
    <location>
        <begin position="1"/>
        <end position="71"/>
    </location>
</feature>
<dbReference type="Proteomes" id="UP000293912">
    <property type="component" value="Chromosome"/>
</dbReference>
<evidence type="ECO:0000256" key="1">
    <source>
        <dbReference type="SAM" id="MobiDB-lite"/>
    </source>
</evidence>
<dbReference type="EMBL" id="CP037867">
    <property type="protein sequence ID" value="QBM28276.1"/>
    <property type="molecule type" value="Genomic_DNA"/>
</dbReference>
<name>A0A4P6X133_HYDPS</name>
<keyword evidence="2" id="KW-0472">Membrane</keyword>
<keyword evidence="2" id="KW-1133">Transmembrane helix</keyword>
<feature type="compositionally biased region" description="Low complexity" evidence="1">
    <location>
        <begin position="31"/>
        <end position="41"/>
    </location>
</feature>